<accession>A0A0R1NYZ6</accession>
<dbReference type="PATRIC" id="fig|1423771.3.peg.1448"/>
<comment type="caution">
    <text evidence="1">The sequence shown here is derived from an EMBL/GenBank/DDBJ whole genome shotgun (WGS) entry which is preliminary data.</text>
</comment>
<dbReference type="EMBL" id="AZEQ01000036">
    <property type="protein sequence ID" value="KRL22965.1"/>
    <property type="molecule type" value="Genomic_DNA"/>
</dbReference>
<evidence type="ECO:0000313" key="1">
    <source>
        <dbReference type="EMBL" id="KRL22965.1"/>
    </source>
</evidence>
<evidence type="ECO:0000313" key="2">
    <source>
        <dbReference type="Proteomes" id="UP000050901"/>
    </source>
</evidence>
<gene>
    <name evidence="1" type="ORF">FC47_GL001427</name>
</gene>
<proteinExistence type="predicted"/>
<dbReference type="AlphaFoldDB" id="A0A0R1NYZ6"/>
<sequence length="168" mass="19624">MKLLSTAIGDFWMNADKIVLPFKAVDVTDIVNKRYTYSVDQSIILIPELPEHFSYSELALESNIKLYQHHKNDWCTDEFYSGTLWEINDKILGVANYVDNGQLDEHEKPSDLGFPSYFDIDDRYRGQLLFQVTYKSLDGYQLLDKQGIDDLSIDFSFEEMSLWINSRK</sequence>
<dbReference type="RefSeq" id="WP_056968773.1">
    <property type="nucleotide sequence ID" value="NZ_AZEQ01000036.1"/>
</dbReference>
<dbReference type="Proteomes" id="UP000050901">
    <property type="component" value="Unassembled WGS sequence"/>
</dbReference>
<name>A0A0R1NYZ6_LIMMU</name>
<organism evidence="1 2">
    <name type="scientific">Limosilactobacillus mucosae DSM 13345</name>
    <dbReference type="NCBI Taxonomy" id="1423771"/>
    <lineage>
        <taxon>Bacteria</taxon>
        <taxon>Bacillati</taxon>
        <taxon>Bacillota</taxon>
        <taxon>Bacilli</taxon>
        <taxon>Lactobacillales</taxon>
        <taxon>Lactobacillaceae</taxon>
        <taxon>Limosilactobacillus</taxon>
    </lineage>
</organism>
<reference evidence="1 2" key="1">
    <citation type="journal article" date="2015" name="Genome Announc.">
        <title>Expanding the biotechnology potential of lactobacilli through comparative genomics of 213 strains and associated genera.</title>
        <authorList>
            <person name="Sun Z."/>
            <person name="Harris H.M."/>
            <person name="McCann A."/>
            <person name="Guo C."/>
            <person name="Argimon S."/>
            <person name="Zhang W."/>
            <person name="Yang X."/>
            <person name="Jeffery I.B."/>
            <person name="Cooney J.C."/>
            <person name="Kagawa T.F."/>
            <person name="Liu W."/>
            <person name="Song Y."/>
            <person name="Salvetti E."/>
            <person name="Wrobel A."/>
            <person name="Rasinkangas P."/>
            <person name="Parkhill J."/>
            <person name="Rea M.C."/>
            <person name="O'Sullivan O."/>
            <person name="Ritari J."/>
            <person name="Douillard F.P."/>
            <person name="Paul Ross R."/>
            <person name="Yang R."/>
            <person name="Briner A.E."/>
            <person name="Felis G.E."/>
            <person name="de Vos W.M."/>
            <person name="Barrangou R."/>
            <person name="Klaenhammer T.R."/>
            <person name="Caufield P.W."/>
            <person name="Cui Y."/>
            <person name="Zhang H."/>
            <person name="O'Toole P.W."/>
        </authorList>
    </citation>
    <scope>NUCLEOTIDE SEQUENCE [LARGE SCALE GENOMIC DNA]</scope>
    <source>
        <strain evidence="1 2">DSM 13345</strain>
    </source>
</reference>
<protein>
    <submittedName>
        <fullName evidence="1">Uncharacterized protein</fullName>
    </submittedName>
</protein>